<dbReference type="Proteomes" id="UP000516173">
    <property type="component" value="Chromosome"/>
</dbReference>
<organism evidence="2 3">
    <name type="scientific">Nocardia wallacei</name>
    <dbReference type="NCBI Taxonomy" id="480035"/>
    <lineage>
        <taxon>Bacteria</taxon>
        <taxon>Bacillati</taxon>
        <taxon>Actinomycetota</taxon>
        <taxon>Actinomycetes</taxon>
        <taxon>Mycobacteriales</taxon>
        <taxon>Nocardiaceae</taxon>
        <taxon>Nocardia</taxon>
    </lineage>
</organism>
<dbReference type="KEGG" id="nwl:NWFMUON74_27700"/>
<reference evidence="2 3" key="1">
    <citation type="submission" date="2020-08" db="EMBL/GenBank/DDBJ databases">
        <title>Genome Sequencing of Nocardia wallacei strain FMUON74 and assembly.</title>
        <authorList>
            <person name="Toyokawa M."/>
            <person name="Uesaka K."/>
        </authorList>
    </citation>
    <scope>NUCLEOTIDE SEQUENCE [LARGE SCALE GENOMIC DNA]</scope>
    <source>
        <strain evidence="2 3">FMUON74</strain>
    </source>
</reference>
<evidence type="ECO:0000313" key="2">
    <source>
        <dbReference type="EMBL" id="BCK54998.1"/>
    </source>
</evidence>
<feature type="domain" description="N-acetyltransferase" evidence="1">
    <location>
        <begin position="18"/>
        <end position="181"/>
    </location>
</feature>
<accession>A0A7G1KIP5</accession>
<proteinExistence type="predicted"/>
<dbReference type="Gene3D" id="3.40.630.30">
    <property type="match status" value="1"/>
</dbReference>
<dbReference type="InterPro" id="IPR016181">
    <property type="entry name" value="Acyl_CoA_acyltransferase"/>
</dbReference>
<sequence>MTGSELTLERYDANGALGLADELKAVYLASHLEQQGDPWYSPDRFWDRLEQLYAPIPEFELVGGWVDHRLVGYAFGTPYGRPKGVWEKAVRVFPTFGPVTMDDPVYIFREFAVHPAAQGKGYARSIHDALLSERPEPLAYLLVRVGNPARKAYESWGWRVIGQTRPFADSPAMDEMARVLSAQAVWGRDGGSDGV</sequence>
<dbReference type="SUPFAM" id="SSF55729">
    <property type="entry name" value="Acyl-CoA N-acyltransferases (Nat)"/>
    <property type="match status" value="1"/>
</dbReference>
<dbReference type="Pfam" id="PF13673">
    <property type="entry name" value="Acetyltransf_10"/>
    <property type="match status" value="1"/>
</dbReference>
<keyword evidence="3" id="KW-1185">Reference proteome</keyword>
<dbReference type="InterPro" id="IPR000182">
    <property type="entry name" value="GNAT_dom"/>
</dbReference>
<dbReference type="EMBL" id="AP023396">
    <property type="protein sequence ID" value="BCK54998.1"/>
    <property type="molecule type" value="Genomic_DNA"/>
</dbReference>
<gene>
    <name evidence="2" type="ORF">NWFMUON74_27700</name>
</gene>
<evidence type="ECO:0000259" key="1">
    <source>
        <dbReference type="PROSITE" id="PS51186"/>
    </source>
</evidence>
<dbReference type="GO" id="GO:0016747">
    <property type="term" value="F:acyltransferase activity, transferring groups other than amino-acyl groups"/>
    <property type="evidence" value="ECO:0007669"/>
    <property type="project" value="InterPro"/>
</dbReference>
<dbReference type="CDD" id="cd04301">
    <property type="entry name" value="NAT_SF"/>
    <property type="match status" value="1"/>
</dbReference>
<dbReference type="PROSITE" id="PS51186">
    <property type="entry name" value="GNAT"/>
    <property type="match status" value="1"/>
</dbReference>
<dbReference type="RefSeq" id="WP_187688176.1">
    <property type="nucleotide sequence ID" value="NZ_AP023396.1"/>
</dbReference>
<name>A0A7G1KIP5_9NOCA</name>
<dbReference type="AlphaFoldDB" id="A0A7G1KIP5"/>
<evidence type="ECO:0000313" key="3">
    <source>
        <dbReference type="Proteomes" id="UP000516173"/>
    </source>
</evidence>
<dbReference type="GeneID" id="80347320"/>
<protein>
    <recommendedName>
        <fullName evidence="1">N-acetyltransferase domain-containing protein</fullName>
    </recommendedName>
</protein>